<name>A0AAJ2IUI5_9LACT</name>
<feature type="compositionally biased region" description="Basic and acidic residues" evidence="1">
    <location>
        <begin position="40"/>
        <end position="79"/>
    </location>
</feature>
<organism evidence="2 3">
    <name type="scientific">Lactococcus petauri</name>
    <dbReference type="NCBI Taxonomy" id="1940789"/>
    <lineage>
        <taxon>Bacteria</taxon>
        <taxon>Bacillati</taxon>
        <taxon>Bacillota</taxon>
        <taxon>Bacilli</taxon>
        <taxon>Lactobacillales</taxon>
        <taxon>Streptococcaceae</taxon>
        <taxon>Lactococcus</taxon>
    </lineage>
</organism>
<sequence length="209" mass="23099">MEQKTLLPLDLQLFADDPQGAAGTPEPQPSGEPEPAGGDNPKDNPDPGNEKEPVDPEKVIEKLQKRIGKEQADKNETKTQLEQALARIEELEKGGKKSIKEKSDEEKAADLQKEKDDEIAALKAQIKLSNITSEADEVLKESGIALKSEELALLVDVDEEKTYSNVKTFLGLLENQRIQWEKERNTGVTPKKVPGQQEADAFKQAVAKY</sequence>
<dbReference type="RefSeq" id="WP_311793127.1">
    <property type="nucleotide sequence ID" value="NZ_JARPXS010000001.1"/>
</dbReference>
<comment type="caution">
    <text evidence="2">The sequence shown here is derived from an EMBL/GenBank/DDBJ whole genome shotgun (WGS) entry which is preliminary data.</text>
</comment>
<dbReference type="InterPro" id="IPR025580">
    <property type="entry name" value="Gp46"/>
</dbReference>
<reference evidence="2" key="1">
    <citation type="submission" date="2023-03" db="EMBL/GenBank/DDBJ databases">
        <authorList>
            <person name="Shen W."/>
            <person name="Cai J."/>
        </authorList>
    </citation>
    <scope>NUCLEOTIDE SEQUENCE</scope>
    <source>
        <strain evidence="2">Y3</strain>
    </source>
</reference>
<dbReference type="EMBL" id="JARPYC010000001">
    <property type="protein sequence ID" value="MDT2665949.1"/>
    <property type="molecule type" value="Genomic_DNA"/>
</dbReference>
<dbReference type="AlphaFoldDB" id="A0AAJ2IUI5"/>
<dbReference type="Pfam" id="PF14265">
    <property type="entry name" value="DUF4355"/>
    <property type="match status" value="1"/>
</dbReference>
<feature type="region of interest" description="Disordered" evidence="1">
    <location>
        <begin position="1"/>
        <end position="113"/>
    </location>
</feature>
<protein>
    <submittedName>
        <fullName evidence="2">DUF4355 domain-containing protein</fullName>
    </submittedName>
</protein>
<gene>
    <name evidence="2" type="ORF">P7D34_01715</name>
</gene>
<dbReference type="Proteomes" id="UP001257962">
    <property type="component" value="Unassembled WGS sequence"/>
</dbReference>
<evidence type="ECO:0000313" key="2">
    <source>
        <dbReference type="EMBL" id="MDT2665949.1"/>
    </source>
</evidence>
<evidence type="ECO:0000256" key="1">
    <source>
        <dbReference type="SAM" id="MobiDB-lite"/>
    </source>
</evidence>
<feature type="compositionally biased region" description="Basic and acidic residues" evidence="1">
    <location>
        <begin position="87"/>
        <end position="113"/>
    </location>
</feature>
<accession>A0AAJ2IUI5</accession>
<proteinExistence type="predicted"/>
<evidence type="ECO:0000313" key="3">
    <source>
        <dbReference type="Proteomes" id="UP001257962"/>
    </source>
</evidence>